<feature type="domain" description="D-arabinono-1,4-lactone oxidase C-terminal" evidence="3">
    <location>
        <begin position="61"/>
        <end position="219"/>
    </location>
</feature>
<dbReference type="Pfam" id="PF04030">
    <property type="entry name" value="ALO"/>
    <property type="match status" value="1"/>
</dbReference>
<dbReference type="EMBL" id="CM026426">
    <property type="protein sequence ID" value="KAG0575021.1"/>
    <property type="molecule type" value="Genomic_DNA"/>
</dbReference>
<name>A0A8T0HWF1_CERPU</name>
<evidence type="ECO:0000313" key="5">
    <source>
        <dbReference type="Proteomes" id="UP000822688"/>
    </source>
</evidence>
<sequence>MFAHRPQCNSNAGISGREAVILFSGEDGTPISHAVVPTNYAMIGPECAPNCIFNAQRTKSSAEDMEFTIKVSQLEEWVEDVKAVVKAELQEVQDRLDKRYGEGKVKRCLPPGFMWIRFGQGSKSLLATGAGTEDVAFVQWAHLTTAMFPSKSGKQFTMIQTIEQLSLCKYKARPHWGKNHVRVFRHPKCHVRDNYPAANIDQVIQMQERHDPQKVFEPELFSHLLKRDGPEYSDLCTLHYWCYCRKDHHCPKRHTCQPSPVFPEYKVCRLVVDNQYDEL</sequence>
<dbReference type="AlphaFoldDB" id="A0A8T0HWF1"/>
<dbReference type="PANTHER" id="PTHR43762">
    <property type="entry name" value="L-GULONOLACTONE OXIDASE"/>
    <property type="match status" value="1"/>
</dbReference>
<proteinExistence type="predicted"/>
<dbReference type="GO" id="GO:0016020">
    <property type="term" value="C:membrane"/>
    <property type="evidence" value="ECO:0007669"/>
    <property type="project" value="InterPro"/>
</dbReference>
<dbReference type="GO" id="GO:0003885">
    <property type="term" value="F:D-arabinono-1,4-lactone oxidase activity"/>
    <property type="evidence" value="ECO:0007669"/>
    <property type="project" value="InterPro"/>
</dbReference>
<dbReference type="Proteomes" id="UP000822688">
    <property type="component" value="Chromosome V"/>
</dbReference>
<keyword evidence="5" id="KW-1185">Reference proteome</keyword>
<evidence type="ECO:0000256" key="2">
    <source>
        <dbReference type="ARBA" id="ARBA00023002"/>
    </source>
</evidence>
<reference evidence="4" key="1">
    <citation type="submission" date="2020-06" db="EMBL/GenBank/DDBJ databases">
        <title>WGS assembly of Ceratodon purpureus strain R40.</title>
        <authorList>
            <person name="Carey S.B."/>
            <person name="Jenkins J."/>
            <person name="Shu S."/>
            <person name="Lovell J.T."/>
            <person name="Sreedasyam A."/>
            <person name="Maumus F."/>
            <person name="Tiley G.P."/>
            <person name="Fernandez-Pozo N."/>
            <person name="Barry K."/>
            <person name="Chen C."/>
            <person name="Wang M."/>
            <person name="Lipzen A."/>
            <person name="Daum C."/>
            <person name="Saski C.A."/>
            <person name="Payton A.C."/>
            <person name="Mcbreen J.C."/>
            <person name="Conrad R.E."/>
            <person name="Kollar L.M."/>
            <person name="Olsson S."/>
            <person name="Huttunen S."/>
            <person name="Landis J.B."/>
            <person name="Wickett N.J."/>
            <person name="Johnson M.G."/>
            <person name="Rensing S.A."/>
            <person name="Grimwood J."/>
            <person name="Schmutz J."/>
            <person name="Mcdaniel S.F."/>
        </authorList>
    </citation>
    <scope>NUCLEOTIDE SEQUENCE</scope>
    <source>
        <strain evidence="4">R40</strain>
    </source>
</reference>
<dbReference type="InterPro" id="IPR010031">
    <property type="entry name" value="FAD_lactone_oxidase-like"/>
</dbReference>
<dbReference type="Gene3D" id="3.30.70.2520">
    <property type="match status" value="1"/>
</dbReference>
<evidence type="ECO:0000259" key="3">
    <source>
        <dbReference type="Pfam" id="PF04030"/>
    </source>
</evidence>
<dbReference type="InterPro" id="IPR007173">
    <property type="entry name" value="ALO_C"/>
</dbReference>
<evidence type="ECO:0000313" key="4">
    <source>
        <dbReference type="EMBL" id="KAG0575021.1"/>
    </source>
</evidence>
<accession>A0A8T0HWF1</accession>
<keyword evidence="2" id="KW-0560">Oxidoreductase</keyword>
<dbReference type="PROSITE" id="PS50216">
    <property type="entry name" value="DHHC"/>
    <property type="match status" value="1"/>
</dbReference>
<evidence type="ECO:0000256" key="1">
    <source>
        <dbReference type="ARBA" id="ARBA00005147"/>
    </source>
</evidence>
<comment type="pathway">
    <text evidence="1">Cofactor biosynthesis; L-ascorbate biosynthesis.</text>
</comment>
<protein>
    <recommendedName>
        <fullName evidence="3">D-arabinono-1,4-lactone oxidase C-terminal domain-containing protein</fullName>
    </recommendedName>
</protein>
<organism evidence="4 5">
    <name type="scientific">Ceratodon purpureus</name>
    <name type="common">Fire moss</name>
    <name type="synonym">Dicranum purpureum</name>
    <dbReference type="NCBI Taxonomy" id="3225"/>
    <lineage>
        <taxon>Eukaryota</taxon>
        <taxon>Viridiplantae</taxon>
        <taxon>Streptophyta</taxon>
        <taxon>Embryophyta</taxon>
        <taxon>Bryophyta</taxon>
        <taxon>Bryophytina</taxon>
        <taxon>Bryopsida</taxon>
        <taxon>Dicranidae</taxon>
        <taxon>Pseudoditrichales</taxon>
        <taxon>Ditrichaceae</taxon>
        <taxon>Ceratodon</taxon>
    </lineage>
</organism>
<comment type="caution">
    <text evidence="4">The sequence shown here is derived from an EMBL/GenBank/DDBJ whole genome shotgun (WGS) entry which is preliminary data.</text>
</comment>
<gene>
    <name evidence="4" type="ORF">KC19_VG311600</name>
</gene>
<dbReference type="PANTHER" id="PTHR43762:SF7">
    <property type="entry name" value="FAD-BINDING PCMH-TYPE DOMAIN-CONTAINING PROTEIN"/>
    <property type="match status" value="1"/>
</dbReference>